<reference evidence="1 2" key="1">
    <citation type="submission" date="2015-06" db="EMBL/GenBank/DDBJ databases">
        <title>Draft genome sequencing of a biphenyl-degrading bacterium, Janthinobacterium lividum MEG1.</title>
        <authorList>
            <person name="Shimodaira J."/>
            <person name="Hatta T."/>
        </authorList>
    </citation>
    <scope>NUCLEOTIDE SEQUENCE [LARGE SCALE GENOMIC DNA]</scope>
    <source>
        <strain evidence="1 2">MEG1</strain>
        <plasmid evidence="1">pMEG01</plasmid>
    </source>
</reference>
<name>A0A1S1TZT7_9BURK</name>
<geneLocation type="plasmid" evidence="1">
    <name>pMEG01</name>
</geneLocation>
<keyword evidence="1" id="KW-0614">Plasmid</keyword>
<dbReference type="EMBL" id="LFKP01000016">
    <property type="protein sequence ID" value="OHV93757.1"/>
    <property type="molecule type" value="Genomic_DNA"/>
</dbReference>
<proteinExistence type="predicted"/>
<dbReference type="RefSeq" id="WP_071080394.1">
    <property type="nucleotide sequence ID" value="NZ_LFKP01000016.1"/>
</dbReference>
<dbReference type="AlphaFoldDB" id="A0A1S1TZT7"/>
<comment type="caution">
    <text evidence="1">The sequence shown here is derived from an EMBL/GenBank/DDBJ whole genome shotgun (WGS) entry which is preliminary data.</text>
</comment>
<evidence type="ECO:0000313" key="2">
    <source>
        <dbReference type="Proteomes" id="UP000179840"/>
    </source>
</evidence>
<accession>A0A1S1TZT7</accession>
<gene>
    <name evidence="1" type="ORF">AKG95_28910</name>
</gene>
<organism evidence="1 2">
    <name type="scientific">Janthinobacterium lividum</name>
    <dbReference type="NCBI Taxonomy" id="29581"/>
    <lineage>
        <taxon>Bacteria</taxon>
        <taxon>Pseudomonadati</taxon>
        <taxon>Pseudomonadota</taxon>
        <taxon>Betaproteobacteria</taxon>
        <taxon>Burkholderiales</taxon>
        <taxon>Oxalobacteraceae</taxon>
        <taxon>Janthinobacterium</taxon>
    </lineage>
</organism>
<sequence>MAIITPTAYAVGDAGADSQAVDRQFSRLIVIRNLLVRCGQFDADGLCGFTLVAVYMPYANLAAEAWSTDQRINFMRFHFHDDHLRKSFR</sequence>
<evidence type="ECO:0000313" key="1">
    <source>
        <dbReference type="EMBL" id="OHV93757.1"/>
    </source>
</evidence>
<dbReference type="Proteomes" id="UP000179840">
    <property type="component" value="Unassembled WGS sequence"/>
</dbReference>
<protein>
    <submittedName>
        <fullName evidence="1">Uncharacterized protein</fullName>
    </submittedName>
</protein>